<dbReference type="CDD" id="cd00130">
    <property type="entry name" value="PAS"/>
    <property type="match status" value="1"/>
</dbReference>
<protein>
    <recommendedName>
        <fullName evidence="2">histidine kinase</fullName>
        <ecNumber evidence="2">2.7.13.3</ecNumber>
    </recommendedName>
</protein>
<dbReference type="Pfam" id="PF00512">
    <property type="entry name" value="HisKA"/>
    <property type="match status" value="1"/>
</dbReference>
<dbReference type="InterPro" id="IPR003594">
    <property type="entry name" value="HATPase_dom"/>
</dbReference>
<dbReference type="PANTHER" id="PTHR42878">
    <property type="entry name" value="TWO-COMPONENT HISTIDINE KINASE"/>
    <property type="match status" value="1"/>
</dbReference>
<dbReference type="SUPFAM" id="SSF55874">
    <property type="entry name" value="ATPase domain of HSP90 chaperone/DNA topoisomerase II/histidine kinase"/>
    <property type="match status" value="1"/>
</dbReference>
<sequence>MGSSTDKLTRPASASNGLMREAEFITALLEHAGDGVVACDANGDLALFNQTSRDWHGMDAMTLPPEQWSSRYDLFHADGVTPLATEDIPLFRAFSGEQVRSAGMVIARHGHPPRHIEAEGRPIFSATGEKIGAVVVMHDITERANAHKALEAHADLLAQRVRDLSELAYATSHDLSEPLRGIRGHLDQVQLDALPEDVAQAIKLSRDEAARMQALMQGLLQYVQLDQHPLQPQNTTIGALLDQAFRDLGLSPEDPRIRRLADTLPLRADPTVLAQALRCGLDNALKFHAPNQTAEVEITADRDETGITIHIRDDGVGIEPKRAVRAFRIFQRLHPRTLFPGHGIGLAKVMRAAQLHGGSADLTNNPGPGATLSIRIPQRR</sequence>
<dbReference type="GO" id="GO:0030295">
    <property type="term" value="F:protein kinase activator activity"/>
    <property type="evidence" value="ECO:0007669"/>
    <property type="project" value="TreeGrafter"/>
</dbReference>
<feature type="domain" description="Histidine kinase" evidence="8">
    <location>
        <begin position="170"/>
        <end position="380"/>
    </location>
</feature>
<gene>
    <name evidence="10" type="ORF">DEH80_11195</name>
</gene>
<dbReference type="InterPro" id="IPR000700">
    <property type="entry name" value="PAS-assoc_C"/>
</dbReference>
<keyword evidence="11" id="KW-1185">Reference proteome</keyword>
<dbReference type="InterPro" id="IPR003661">
    <property type="entry name" value="HisK_dim/P_dom"/>
</dbReference>
<dbReference type="PRINTS" id="PR00344">
    <property type="entry name" value="BCTRLSENSOR"/>
</dbReference>
<dbReference type="SMART" id="SM00388">
    <property type="entry name" value="HisKA"/>
    <property type="match status" value="1"/>
</dbReference>
<dbReference type="PANTHER" id="PTHR42878:SF15">
    <property type="entry name" value="BACTERIOPHYTOCHROME"/>
    <property type="match status" value="1"/>
</dbReference>
<dbReference type="InterPro" id="IPR000014">
    <property type="entry name" value="PAS"/>
</dbReference>
<dbReference type="SUPFAM" id="SSF55785">
    <property type="entry name" value="PYP-like sensor domain (PAS domain)"/>
    <property type="match status" value="1"/>
</dbReference>
<evidence type="ECO:0000256" key="3">
    <source>
        <dbReference type="ARBA" id="ARBA00022553"/>
    </source>
</evidence>
<dbReference type="InterPro" id="IPR036890">
    <property type="entry name" value="HATPase_C_sf"/>
</dbReference>
<evidence type="ECO:0000256" key="2">
    <source>
        <dbReference type="ARBA" id="ARBA00012438"/>
    </source>
</evidence>
<dbReference type="Pfam" id="PF02518">
    <property type="entry name" value="HATPase_c"/>
    <property type="match status" value="1"/>
</dbReference>
<name>A0A363UJT5_9GAMM</name>
<dbReference type="Gene3D" id="3.30.565.10">
    <property type="entry name" value="Histidine kinase-like ATPase, C-terminal domain"/>
    <property type="match status" value="1"/>
</dbReference>
<dbReference type="EC" id="2.7.13.3" evidence="2"/>
<dbReference type="Proteomes" id="UP000251800">
    <property type="component" value="Unassembled WGS sequence"/>
</dbReference>
<organism evidence="10 11">
    <name type="scientific">Abyssibacter profundi</name>
    <dbReference type="NCBI Taxonomy" id="2182787"/>
    <lineage>
        <taxon>Bacteria</taxon>
        <taxon>Pseudomonadati</taxon>
        <taxon>Pseudomonadota</taxon>
        <taxon>Gammaproteobacteria</taxon>
        <taxon>Chromatiales</taxon>
        <taxon>Oceanococcaceae</taxon>
        <taxon>Abyssibacter</taxon>
    </lineage>
</organism>
<evidence type="ECO:0000256" key="1">
    <source>
        <dbReference type="ARBA" id="ARBA00000085"/>
    </source>
</evidence>
<proteinExistence type="predicted"/>
<feature type="domain" description="PAC" evidence="9">
    <location>
        <begin position="100"/>
        <end position="152"/>
    </location>
</feature>
<dbReference type="SUPFAM" id="SSF47384">
    <property type="entry name" value="Homodimeric domain of signal transducing histidine kinase"/>
    <property type="match status" value="1"/>
</dbReference>
<comment type="caution">
    <text evidence="10">The sequence shown here is derived from an EMBL/GenBank/DDBJ whole genome shotgun (WGS) entry which is preliminary data.</text>
</comment>
<evidence type="ECO:0000313" key="10">
    <source>
        <dbReference type="EMBL" id="PWN55664.1"/>
    </source>
</evidence>
<dbReference type="CDD" id="cd00082">
    <property type="entry name" value="HisKA"/>
    <property type="match status" value="1"/>
</dbReference>
<evidence type="ECO:0000313" key="11">
    <source>
        <dbReference type="Proteomes" id="UP000251800"/>
    </source>
</evidence>
<evidence type="ECO:0000256" key="6">
    <source>
        <dbReference type="ARBA" id="ARBA00023136"/>
    </source>
</evidence>
<evidence type="ECO:0000256" key="4">
    <source>
        <dbReference type="ARBA" id="ARBA00022679"/>
    </source>
</evidence>
<evidence type="ECO:0000256" key="7">
    <source>
        <dbReference type="SAM" id="MobiDB-lite"/>
    </source>
</evidence>
<keyword evidence="5" id="KW-0418">Kinase</keyword>
<dbReference type="GO" id="GO:0000156">
    <property type="term" value="F:phosphorelay response regulator activity"/>
    <property type="evidence" value="ECO:0007669"/>
    <property type="project" value="TreeGrafter"/>
</dbReference>
<dbReference type="InterPro" id="IPR005467">
    <property type="entry name" value="His_kinase_dom"/>
</dbReference>
<evidence type="ECO:0000259" key="9">
    <source>
        <dbReference type="PROSITE" id="PS50113"/>
    </source>
</evidence>
<dbReference type="GO" id="GO:0007234">
    <property type="term" value="P:osmosensory signaling via phosphorelay pathway"/>
    <property type="evidence" value="ECO:0007669"/>
    <property type="project" value="TreeGrafter"/>
</dbReference>
<keyword evidence="3" id="KW-0597">Phosphoprotein</keyword>
<evidence type="ECO:0000256" key="5">
    <source>
        <dbReference type="ARBA" id="ARBA00022777"/>
    </source>
</evidence>
<dbReference type="InterPro" id="IPR013656">
    <property type="entry name" value="PAS_4"/>
</dbReference>
<dbReference type="InterPro" id="IPR035965">
    <property type="entry name" value="PAS-like_dom_sf"/>
</dbReference>
<keyword evidence="6" id="KW-0472">Membrane</keyword>
<feature type="region of interest" description="Disordered" evidence="7">
    <location>
        <begin position="359"/>
        <end position="380"/>
    </location>
</feature>
<evidence type="ECO:0000259" key="8">
    <source>
        <dbReference type="PROSITE" id="PS50109"/>
    </source>
</evidence>
<keyword evidence="4" id="KW-0808">Transferase</keyword>
<reference evidence="10 11" key="1">
    <citation type="submission" date="2018-05" db="EMBL/GenBank/DDBJ databases">
        <title>Abyssibacter profundi OUC007T gen. nov., sp. nov, a marine bacterium isolated from seawater of the Mariana Trench.</title>
        <authorList>
            <person name="Zhou S."/>
        </authorList>
    </citation>
    <scope>NUCLEOTIDE SEQUENCE [LARGE SCALE GENOMIC DNA]</scope>
    <source>
        <strain evidence="10 11">OUC007</strain>
    </source>
</reference>
<dbReference type="PROSITE" id="PS50109">
    <property type="entry name" value="HIS_KIN"/>
    <property type="match status" value="1"/>
</dbReference>
<accession>A0A363UJT5</accession>
<dbReference type="OrthoDB" id="9812358at2"/>
<dbReference type="InterPro" id="IPR036097">
    <property type="entry name" value="HisK_dim/P_sf"/>
</dbReference>
<comment type="catalytic activity">
    <reaction evidence="1">
        <text>ATP + protein L-histidine = ADP + protein N-phospho-L-histidine.</text>
        <dbReference type="EC" id="2.7.13.3"/>
    </reaction>
</comment>
<dbReference type="PROSITE" id="PS50113">
    <property type="entry name" value="PAC"/>
    <property type="match status" value="1"/>
</dbReference>
<dbReference type="Gene3D" id="3.30.450.20">
    <property type="entry name" value="PAS domain"/>
    <property type="match status" value="1"/>
</dbReference>
<dbReference type="NCBIfam" id="TIGR00229">
    <property type="entry name" value="sensory_box"/>
    <property type="match status" value="1"/>
</dbReference>
<dbReference type="InterPro" id="IPR050351">
    <property type="entry name" value="BphY/WalK/GraS-like"/>
</dbReference>
<dbReference type="SMART" id="SM00387">
    <property type="entry name" value="HATPase_c"/>
    <property type="match status" value="1"/>
</dbReference>
<dbReference type="EMBL" id="QEQK01000009">
    <property type="protein sequence ID" value="PWN55664.1"/>
    <property type="molecule type" value="Genomic_DNA"/>
</dbReference>
<dbReference type="Pfam" id="PF08448">
    <property type="entry name" value="PAS_4"/>
    <property type="match status" value="1"/>
</dbReference>
<dbReference type="Gene3D" id="1.10.287.130">
    <property type="match status" value="1"/>
</dbReference>
<dbReference type="AlphaFoldDB" id="A0A363UJT5"/>
<dbReference type="GO" id="GO:0000155">
    <property type="term" value="F:phosphorelay sensor kinase activity"/>
    <property type="evidence" value="ECO:0007669"/>
    <property type="project" value="InterPro"/>
</dbReference>
<dbReference type="GO" id="GO:0016020">
    <property type="term" value="C:membrane"/>
    <property type="evidence" value="ECO:0007669"/>
    <property type="project" value="UniProtKB-SubCell"/>
</dbReference>
<dbReference type="InterPro" id="IPR004358">
    <property type="entry name" value="Sig_transdc_His_kin-like_C"/>
</dbReference>